<sequence length="225" mass="24735">MCAVQEEALCGSLERRGLSDLNRIGRLRRVERGETIAWAGEESRNCANILSGLFKLSASTADGREQTVGLLYPADFVGRPYAPRTDYNVTALSEAEICVFPRPAFEETLESDSALEREFLRRTLTALDEARSRQLMLARQTAEQRIARFLLDMAKKMGGARPTPGGPRTFDLPLSRGAIADVLGLTIETVSRQMTKLKAARIIALPGGRAVTIIREAELRGLTAE</sequence>
<keyword evidence="2" id="KW-0238">DNA-binding</keyword>
<dbReference type="InterPro" id="IPR036388">
    <property type="entry name" value="WH-like_DNA-bd_sf"/>
</dbReference>
<dbReference type="SUPFAM" id="SSF51206">
    <property type="entry name" value="cAMP-binding domain-like"/>
    <property type="match status" value="1"/>
</dbReference>
<dbReference type="InterPro" id="IPR012318">
    <property type="entry name" value="HTH_CRP"/>
</dbReference>
<dbReference type="PROSITE" id="PS51063">
    <property type="entry name" value="HTH_CRP_2"/>
    <property type="match status" value="1"/>
</dbReference>
<dbReference type="CDD" id="cd00092">
    <property type="entry name" value="HTH_CRP"/>
    <property type="match status" value="1"/>
</dbReference>
<dbReference type="InterPro" id="IPR050397">
    <property type="entry name" value="Env_Response_Regulators"/>
</dbReference>
<dbReference type="Pfam" id="PF13545">
    <property type="entry name" value="HTH_Crp_2"/>
    <property type="match status" value="1"/>
</dbReference>
<evidence type="ECO:0000256" key="3">
    <source>
        <dbReference type="ARBA" id="ARBA00023163"/>
    </source>
</evidence>
<keyword evidence="3" id="KW-0804">Transcription</keyword>
<organism evidence="5 6">
    <name type="scientific">Sphingomonas abietis</name>
    <dbReference type="NCBI Taxonomy" id="3012344"/>
    <lineage>
        <taxon>Bacteria</taxon>
        <taxon>Pseudomonadati</taxon>
        <taxon>Pseudomonadota</taxon>
        <taxon>Alphaproteobacteria</taxon>
        <taxon>Sphingomonadales</taxon>
        <taxon>Sphingomonadaceae</taxon>
        <taxon>Sphingomonas</taxon>
    </lineage>
</organism>
<evidence type="ECO:0000256" key="1">
    <source>
        <dbReference type="ARBA" id="ARBA00023015"/>
    </source>
</evidence>
<evidence type="ECO:0000313" key="6">
    <source>
        <dbReference type="Proteomes" id="UP001210865"/>
    </source>
</evidence>
<reference evidence="5 6" key="1">
    <citation type="submission" date="2022-12" db="EMBL/GenBank/DDBJ databases">
        <title>Sphingomonas abieness sp. nov., an endophytic bacterium isolated from Abies koreana.</title>
        <authorList>
            <person name="Jiang L."/>
            <person name="Lee J."/>
        </authorList>
    </citation>
    <scope>NUCLEOTIDE SEQUENCE [LARGE SCALE GENOMIC DNA]</scope>
    <source>
        <strain evidence="6">PAMB 00755</strain>
    </source>
</reference>
<keyword evidence="6" id="KW-1185">Reference proteome</keyword>
<dbReference type="PROSITE" id="PS00042">
    <property type="entry name" value="HTH_CRP_1"/>
    <property type="match status" value="1"/>
</dbReference>
<dbReference type="InterPro" id="IPR018490">
    <property type="entry name" value="cNMP-bd_dom_sf"/>
</dbReference>
<dbReference type="PANTHER" id="PTHR24567">
    <property type="entry name" value="CRP FAMILY TRANSCRIPTIONAL REGULATORY PROTEIN"/>
    <property type="match status" value="1"/>
</dbReference>
<feature type="domain" description="HTH crp-type" evidence="4">
    <location>
        <begin position="140"/>
        <end position="217"/>
    </location>
</feature>
<gene>
    <name evidence="5" type="ORF">PBT88_09900</name>
</gene>
<dbReference type="InterPro" id="IPR000595">
    <property type="entry name" value="cNMP-bd_dom"/>
</dbReference>
<dbReference type="InterPro" id="IPR014710">
    <property type="entry name" value="RmlC-like_jellyroll"/>
</dbReference>
<keyword evidence="1" id="KW-0805">Transcription regulation</keyword>
<dbReference type="Proteomes" id="UP001210865">
    <property type="component" value="Chromosome"/>
</dbReference>
<dbReference type="Pfam" id="PF00027">
    <property type="entry name" value="cNMP_binding"/>
    <property type="match status" value="1"/>
</dbReference>
<dbReference type="PRINTS" id="PR00034">
    <property type="entry name" value="HTHCRP"/>
</dbReference>
<dbReference type="SMART" id="SM00419">
    <property type="entry name" value="HTH_CRP"/>
    <property type="match status" value="1"/>
</dbReference>
<accession>A0ABY7NYE5</accession>
<dbReference type="SMART" id="SM00100">
    <property type="entry name" value="cNMP"/>
    <property type="match status" value="1"/>
</dbReference>
<dbReference type="SUPFAM" id="SSF46785">
    <property type="entry name" value="Winged helix' DNA-binding domain"/>
    <property type="match status" value="1"/>
</dbReference>
<dbReference type="EMBL" id="CP115174">
    <property type="protein sequence ID" value="WBO24381.1"/>
    <property type="molecule type" value="Genomic_DNA"/>
</dbReference>
<name>A0ABY7NYE5_9SPHN</name>
<evidence type="ECO:0000259" key="4">
    <source>
        <dbReference type="PROSITE" id="PS51063"/>
    </source>
</evidence>
<evidence type="ECO:0000313" key="5">
    <source>
        <dbReference type="EMBL" id="WBO24381.1"/>
    </source>
</evidence>
<dbReference type="InterPro" id="IPR036390">
    <property type="entry name" value="WH_DNA-bd_sf"/>
</dbReference>
<dbReference type="InterPro" id="IPR018335">
    <property type="entry name" value="Tscrpt_reg_HTH_Crp-type_CS"/>
</dbReference>
<dbReference type="CDD" id="cd00038">
    <property type="entry name" value="CAP_ED"/>
    <property type="match status" value="1"/>
</dbReference>
<protein>
    <submittedName>
        <fullName evidence="5">Crp/Fnr family transcriptional regulator</fullName>
    </submittedName>
</protein>
<dbReference type="Gene3D" id="2.60.120.10">
    <property type="entry name" value="Jelly Rolls"/>
    <property type="match status" value="1"/>
</dbReference>
<proteinExistence type="predicted"/>
<dbReference type="PANTHER" id="PTHR24567:SF28">
    <property type="entry name" value="LISTERIOLYSIN REGULATORY PROTEIN"/>
    <property type="match status" value="1"/>
</dbReference>
<dbReference type="RefSeq" id="WP_270079007.1">
    <property type="nucleotide sequence ID" value="NZ_CP115174.1"/>
</dbReference>
<dbReference type="Gene3D" id="1.10.10.10">
    <property type="entry name" value="Winged helix-like DNA-binding domain superfamily/Winged helix DNA-binding domain"/>
    <property type="match status" value="1"/>
</dbReference>
<evidence type="ECO:0000256" key="2">
    <source>
        <dbReference type="ARBA" id="ARBA00023125"/>
    </source>
</evidence>